<sequence length="106" mass="12420">MSMNDEKAVKCKNELDKLTISNDRMRGDAEKQKASYEHDMEKQKQQKKNAIREINLKLSESRLEKEIMRAELKGESKIKEAKINCQGHTIEMYETELNSIPTRFES</sequence>
<evidence type="ECO:0000256" key="1">
    <source>
        <dbReference type="SAM" id="MobiDB-lite"/>
    </source>
</evidence>
<dbReference type="EMBL" id="JAIWYP010000001">
    <property type="protein sequence ID" value="KAH3888768.1"/>
    <property type="molecule type" value="Genomic_DNA"/>
</dbReference>
<comment type="caution">
    <text evidence="2">The sequence shown here is derived from an EMBL/GenBank/DDBJ whole genome shotgun (WGS) entry which is preliminary data.</text>
</comment>
<gene>
    <name evidence="2" type="ORF">DPMN_012808</name>
</gene>
<feature type="region of interest" description="Disordered" evidence="1">
    <location>
        <begin position="22"/>
        <end position="49"/>
    </location>
</feature>
<evidence type="ECO:0000313" key="2">
    <source>
        <dbReference type="EMBL" id="KAH3888768.1"/>
    </source>
</evidence>
<organism evidence="2 3">
    <name type="scientific">Dreissena polymorpha</name>
    <name type="common">Zebra mussel</name>
    <name type="synonym">Mytilus polymorpha</name>
    <dbReference type="NCBI Taxonomy" id="45954"/>
    <lineage>
        <taxon>Eukaryota</taxon>
        <taxon>Metazoa</taxon>
        <taxon>Spiralia</taxon>
        <taxon>Lophotrochozoa</taxon>
        <taxon>Mollusca</taxon>
        <taxon>Bivalvia</taxon>
        <taxon>Autobranchia</taxon>
        <taxon>Heteroconchia</taxon>
        <taxon>Euheterodonta</taxon>
        <taxon>Imparidentia</taxon>
        <taxon>Neoheterodontei</taxon>
        <taxon>Myida</taxon>
        <taxon>Dreissenoidea</taxon>
        <taxon>Dreissenidae</taxon>
        <taxon>Dreissena</taxon>
    </lineage>
</organism>
<protein>
    <submittedName>
        <fullName evidence="2">Uncharacterized protein</fullName>
    </submittedName>
</protein>
<dbReference type="AlphaFoldDB" id="A0A9D4N354"/>
<proteinExistence type="predicted"/>
<accession>A0A9D4N354</accession>
<keyword evidence="3" id="KW-1185">Reference proteome</keyword>
<dbReference type="Proteomes" id="UP000828390">
    <property type="component" value="Unassembled WGS sequence"/>
</dbReference>
<name>A0A9D4N354_DREPO</name>
<reference evidence="2" key="1">
    <citation type="journal article" date="2019" name="bioRxiv">
        <title>The Genome of the Zebra Mussel, Dreissena polymorpha: A Resource for Invasive Species Research.</title>
        <authorList>
            <person name="McCartney M.A."/>
            <person name="Auch B."/>
            <person name="Kono T."/>
            <person name="Mallez S."/>
            <person name="Zhang Y."/>
            <person name="Obille A."/>
            <person name="Becker A."/>
            <person name="Abrahante J.E."/>
            <person name="Garbe J."/>
            <person name="Badalamenti J.P."/>
            <person name="Herman A."/>
            <person name="Mangelson H."/>
            <person name="Liachko I."/>
            <person name="Sullivan S."/>
            <person name="Sone E.D."/>
            <person name="Koren S."/>
            <person name="Silverstein K.A.T."/>
            <person name="Beckman K.B."/>
            <person name="Gohl D.M."/>
        </authorList>
    </citation>
    <scope>NUCLEOTIDE SEQUENCE</scope>
    <source>
        <strain evidence="2">Duluth1</strain>
        <tissue evidence="2">Whole animal</tissue>
    </source>
</reference>
<evidence type="ECO:0000313" key="3">
    <source>
        <dbReference type="Proteomes" id="UP000828390"/>
    </source>
</evidence>
<reference evidence="2" key="2">
    <citation type="submission" date="2020-11" db="EMBL/GenBank/DDBJ databases">
        <authorList>
            <person name="McCartney M.A."/>
            <person name="Auch B."/>
            <person name="Kono T."/>
            <person name="Mallez S."/>
            <person name="Becker A."/>
            <person name="Gohl D.M."/>
            <person name="Silverstein K.A.T."/>
            <person name="Koren S."/>
            <person name="Bechman K.B."/>
            <person name="Herman A."/>
            <person name="Abrahante J.E."/>
            <person name="Garbe J."/>
        </authorList>
    </citation>
    <scope>NUCLEOTIDE SEQUENCE</scope>
    <source>
        <strain evidence="2">Duluth1</strain>
        <tissue evidence="2">Whole animal</tissue>
    </source>
</reference>